<evidence type="ECO:0000256" key="1">
    <source>
        <dbReference type="ARBA" id="ARBA00022679"/>
    </source>
</evidence>
<dbReference type="GO" id="GO:0016747">
    <property type="term" value="F:acyltransferase activity, transferring groups other than amino-acyl groups"/>
    <property type="evidence" value="ECO:0007669"/>
    <property type="project" value="InterPro"/>
</dbReference>
<evidence type="ECO:0000313" key="4">
    <source>
        <dbReference type="EMBL" id="AKH21474.1"/>
    </source>
</evidence>
<dbReference type="InterPro" id="IPR016181">
    <property type="entry name" value="Acyl_CoA_acyltransferase"/>
</dbReference>
<name>A0A0F7K1M3_9GAMM</name>
<evidence type="ECO:0000259" key="3">
    <source>
        <dbReference type="PROSITE" id="PS51186"/>
    </source>
</evidence>
<keyword evidence="1 4" id="KW-0808">Transferase</keyword>
<dbReference type="InterPro" id="IPR021770">
    <property type="entry name" value="DUF3335"/>
</dbReference>
<dbReference type="Pfam" id="PF11814">
    <property type="entry name" value="DUF3335"/>
    <property type="match status" value="1"/>
</dbReference>
<sequence length="373" mass="42145">MTGEDLAAGSKIRLARSADLSDLVALEQRCFDTDRISRRQFRYLLSKGNAAILVAELDNELRGDVVLLFSRATSVARLYSIAVLREYRKQGLGRHLMKAAEREAWAHQRAYLRLEVRKDNLAAVNLYESLGYRRLGESPDYYDDHMDAWRLEKSLAPDQHPELAPVPYYEQSLEFTCGAAALMMAMQTLTPTLDLSRTLELRLWREATTIFMTSGHGGCGPYGLALAAVKRHYPVDVFVSGEGTHLGDSVRSEHKREVMRLVQQDMFQQLRSQGVSITRGGVSVKQIEACLGRGGIPLVLISSWQIYKARVPHWVVVTGSDENFIYVNDPYVDREEGETQIDSIHMPILKEKFASMTRYGRVGLQAMVVLYRA</sequence>
<proteinExistence type="predicted"/>
<dbReference type="Gene3D" id="3.40.630.30">
    <property type="match status" value="1"/>
</dbReference>
<dbReference type="PANTHER" id="PTHR43420">
    <property type="entry name" value="ACETYLTRANSFERASE"/>
    <property type="match status" value="1"/>
</dbReference>
<dbReference type="SUPFAM" id="SSF55729">
    <property type="entry name" value="Acyl-CoA N-acyltransferases (Nat)"/>
    <property type="match status" value="1"/>
</dbReference>
<dbReference type="KEGG" id="seds:AAY24_15195"/>
<accession>A0A0F7K1M3</accession>
<dbReference type="InterPro" id="IPR050680">
    <property type="entry name" value="YpeA/RimI_acetyltransf"/>
</dbReference>
<evidence type="ECO:0000313" key="5">
    <source>
        <dbReference type="Proteomes" id="UP000034410"/>
    </source>
</evidence>
<protein>
    <submittedName>
        <fullName evidence="4">GNAT family acetyltransferase</fullName>
    </submittedName>
</protein>
<dbReference type="CDD" id="cd04301">
    <property type="entry name" value="NAT_SF"/>
    <property type="match status" value="1"/>
</dbReference>
<dbReference type="EMBL" id="CP011412">
    <property type="protein sequence ID" value="AKH21474.1"/>
    <property type="molecule type" value="Genomic_DNA"/>
</dbReference>
<dbReference type="OrthoDB" id="27442at2"/>
<gene>
    <name evidence="4" type="ORF">AAY24_15195</name>
</gene>
<dbReference type="InterPro" id="IPR000182">
    <property type="entry name" value="GNAT_dom"/>
</dbReference>
<organism evidence="4 5">
    <name type="scientific">Sedimenticola thiotaurini</name>
    <dbReference type="NCBI Taxonomy" id="1543721"/>
    <lineage>
        <taxon>Bacteria</taxon>
        <taxon>Pseudomonadati</taxon>
        <taxon>Pseudomonadota</taxon>
        <taxon>Gammaproteobacteria</taxon>
        <taxon>Chromatiales</taxon>
        <taxon>Sedimenticolaceae</taxon>
        <taxon>Sedimenticola</taxon>
    </lineage>
</organism>
<dbReference type="RefSeq" id="WP_046860399.1">
    <property type="nucleotide sequence ID" value="NZ_CP011412.1"/>
</dbReference>
<evidence type="ECO:0000256" key="2">
    <source>
        <dbReference type="ARBA" id="ARBA00023315"/>
    </source>
</evidence>
<dbReference type="Gene3D" id="3.90.70.10">
    <property type="entry name" value="Cysteine proteinases"/>
    <property type="match status" value="1"/>
</dbReference>
<reference evidence="4 5" key="1">
    <citation type="journal article" date="2015" name="Genome Announc.">
        <title>Complete Genome Sequence of Sedimenticola thiotaurini Strain SIP-G1, a Polyphosphate- and Polyhydroxyalkanoate-Accumulating Sulfur-Oxidizing Gammaproteobacterium Isolated from Salt Marsh Sediments.</title>
        <authorList>
            <person name="Flood B.E."/>
            <person name="Jones D.S."/>
            <person name="Bailey J.V."/>
        </authorList>
    </citation>
    <scope>NUCLEOTIDE SEQUENCE [LARGE SCALE GENOMIC DNA]</scope>
    <source>
        <strain evidence="4 5">SIP-G1</strain>
    </source>
</reference>
<dbReference type="PROSITE" id="PS51186">
    <property type="entry name" value="GNAT"/>
    <property type="match status" value="1"/>
</dbReference>
<feature type="domain" description="N-acetyltransferase" evidence="3">
    <location>
        <begin position="10"/>
        <end position="156"/>
    </location>
</feature>
<dbReference type="Proteomes" id="UP000034410">
    <property type="component" value="Chromosome"/>
</dbReference>
<dbReference type="Pfam" id="PF00583">
    <property type="entry name" value="Acetyltransf_1"/>
    <property type="match status" value="1"/>
</dbReference>
<keyword evidence="5" id="KW-1185">Reference proteome</keyword>
<dbReference type="PATRIC" id="fig|1543721.4.peg.3128"/>
<keyword evidence="2" id="KW-0012">Acyltransferase</keyword>
<dbReference type="AlphaFoldDB" id="A0A0F7K1M3"/>